<evidence type="ECO:0000256" key="3">
    <source>
        <dbReference type="ARBA" id="ARBA00004651"/>
    </source>
</evidence>
<evidence type="ECO:0000256" key="12">
    <source>
        <dbReference type="ARBA" id="ARBA00023329"/>
    </source>
</evidence>
<evidence type="ECO:0000256" key="10">
    <source>
        <dbReference type="ARBA" id="ARBA00023136"/>
    </source>
</evidence>
<keyword evidence="9" id="KW-0072">Autophagy</keyword>
<dbReference type="Proteomes" id="UP001557470">
    <property type="component" value="Unassembled WGS sequence"/>
</dbReference>
<sequence>MWLWALLPISLAVFGTVGIWVVFGIAVSNETVNITEQFPYISECGSYNPQSCLFAQICNICAFLALWIVVIRFQQVRDYGHNSKVNITSIILGFISCLGISIIGNFQQSVLKGVHLTGAFLVFFVGLVYFWLQVWLCYKALPSEDRRWVGCLRITFCSICTLMNIAMVTLHNINYRSGAAICEWVSVMSFFVLFGLLGSDFRHIDCHQLTVQKQCLKTLDTTGWRSRM</sequence>
<evidence type="ECO:0000259" key="15">
    <source>
        <dbReference type="Pfam" id="PF10277"/>
    </source>
</evidence>
<evidence type="ECO:0000256" key="7">
    <source>
        <dbReference type="ARBA" id="ARBA00022753"/>
    </source>
</evidence>
<feature type="transmembrane region" description="Helical" evidence="14">
    <location>
        <begin position="53"/>
        <end position="73"/>
    </location>
</feature>
<proteinExistence type="inferred from homology"/>
<name>A0ABD0XHW9_UMBPY</name>
<dbReference type="GO" id="GO:0000421">
    <property type="term" value="C:autophagosome membrane"/>
    <property type="evidence" value="ECO:0007669"/>
    <property type="project" value="UniProtKB-SubCell"/>
</dbReference>
<dbReference type="GO" id="GO:0005886">
    <property type="term" value="C:plasma membrane"/>
    <property type="evidence" value="ECO:0007669"/>
    <property type="project" value="UniProtKB-SubCell"/>
</dbReference>
<organism evidence="16 17">
    <name type="scientific">Umbra pygmaea</name>
    <name type="common">Eastern mudminnow</name>
    <dbReference type="NCBI Taxonomy" id="75934"/>
    <lineage>
        <taxon>Eukaryota</taxon>
        <taxon>Metazoa</taxon>
        <taxon>Chordata</taxon>
        <taxon>Craniata</taxon>
        <taxon>Vertebrata</taxon>
        <taxon>Euteleostomi</taxon>
        <taxon>Actinopterygii</taxon>
        <taxon>Neopterygii</taxon>
        <taxon>Teleostei</taxon>
        <taxon>Protacanthopterygii</taxon>
        <taxon>Esociformes</taxon>
        <taxon>Umbridae</taxon>
        <taxon>Umbra</taxon>
    </lineage>
</organism>
<dbReference type="PANTHER" id="PTHR21324:SF3">
    <property type="entry name" value="MODULATOR OF MACROAUTOPHAGY TMEM150B"/>
    <property type="match status" value="1"/>
</dbReference>
<evidence type="ECO:0000256" key="5">
    <source>
        <dbReference type="ARBA" id="ARBA00022475"/>
    </source>
</evidence>
<dbReference type="InterPro" id="IPR019402">
    <property type="entry name" value="CWH43_N"/>
</dbReference>
<evidence type="ECO:0000256" key="1">
    <source>
        <dbReference type="ARBA" id="ARBA00004337"/>
    </source>
</evidence>
<feature type="transmembrane region" description="Helical" evidence="14">
    <location>
        <begin position="118"/>
        <end position="138"/>
    </location>
</feature>
<dbReference type="Pfam" id="PF10277">
    <property type="entry name" value="Frag1"/>
    <property type="match status" value="1"/>
</dbReference>
<evidence type="ECO:0000313" key="17">
    <source>
        <dbReference type="Proteomes" id="UP001557470"/>
    </source>
</evidence>
<keyword evidence="8 14" id="KW-1133">Transmembrane helix</keyword>
<comment type="subcellular location">
    <subcellularLocation>
        <location evidence="3">Cell membrane</location>
        <topology evidence="3">Multi-pass membrane protein</topology>
    </subcellularLocation>
    <subcellularLocation>
        <location evidence="2">Cytoplasmic vesicle</location>
        <location evidence="2">Autophagosome membrane</location>
        <topology evidence="2">Multi-pass membrane protein</topology>
    </subcellularLocation>
    <subcellularLocation>
        <location evidence="1">Endosome membrane</location>
        <topology evidence="1">Multi-pass membrane protein</topology>
    </subcellularLocation>
</comment>
<dbReference type="GO" id="GO:0006914">
    <property type="term" value="P:autophagy"/>
    <property type="evidence" value="ECO:0007669"/>
    <property type="project" value="UniProtKB-KW"/>
</dbReference>
<comment type="similarity">
    <text evidence="4">Belongs to the DRAM/TMEM150 family.</text>
</comment>
<evidence type="ECO:0000313" key="16">
    <source>
        <dbReference type="EMBL" id="KAL0992675.1"/>
    </source>
</evidence>
<evidence type="ECO:0000256" key="14">
    <source>
        <dbReference type="SAM" id="Phobius"/>
    </source>
</evidence>
<evidence type="ECO:0000256" key="2">
    <source>
        <dbReference type="ARBA" id="ARBA00004542"/>
    </source>
</evidence>
<dbReference type="GO" id="GO:0010008">
    <property type="term" value="C:endosome membrane"/>
    <property type="evidence" value="ECO:0007669"/>
    <property type="project" value="UniProtKB-SubCell"/>
</dbReference>
<evidence type="ECO:0000256" key="11">
    <source>
        <dbReference type="ARBA" id="ARBA00023180"/>
    </source>
</evidence>
<evidence type="ECO:0000256" key="9">
    <source>
        <dbReference type="ARBA" id="ARBA00023006"/>
    </source>
</evidence>
<gene>
    <name evidence="16" type="ORF">UPYG_G00096570</name>
</gene>
<keyword evidence="10 14" id="KW-0472">Membrane</keyword>
<protein>
    <recommendedName>
        <fullName evidence="15">CWH43-like N-terminal domain-containing protein</fullName>
    </recommendedName>
</protein>
<keyword evidence="5" id="KW-1003">Cell membrane</keyword>
<feature type="transmembrane region" description="Helical" evidence="14">
    <location>
        <begin position="177"/>
        <end position="197"/>
    </location>
</feature>
<accession>A0ABD0XHW9</accession>
<keyword evidence="12" id="KW-0968">Cytoplasmic vesicle</keyword>
<evidence type="ECO:0000256" key="4">
    <source>
        <dbReference type="ARBA" id="ARBA00006565"/>
    </source>
</evidence>
<feature type="domain" description="CWH43-like N-terminal" evidence="15">
    <location>
        <begin position="4"/>
        <end position="204"/>
    </location>
</feature>
<keyword evidence="11" id="KW-0325">Glycoprotein</keyword>
<reference evidence="16 17" key="1">
    <citation type="submission" date="2024-06" db="EMBL/GenBank/DDBJ databases">
        <authorList>
            <person name="Pan Q."/>
            <person name="Wen M."/>
            <person name="Jouanno E."/>
            <person name="Zahm M."/>
            <person name="Klopp C."/>
            <person name="Cabau C."/>
            <person name="Louis A."/>
            <person name="Berthelot C."/>
            <person name="Parey E."/>
            <person name="Roest Crollius H."/>
            <person name="Montfort J."/>
            <person name="Robinson-Rechavi M."/>
            <person name="Bouchez O."/>
            <person name="Lampietro C."/>
            <person name="Lopez Roques C."/>
            <person name="Donnadieu C."/>
            <person name="Postlethwait J."/>
            <person name="Bobe J."/>
            <person name="Verreycken H."/>
            <person name="Guiguen Y."/>
        </authorList>
    </citation>
    <scope>NUCLEOTIDE SEQUENCE [LARGE SCALE GENOMIC DNA]</scope>
    <source>
        <strain evidence="16">Up_M1</strain>
        <tissue evidence="16">Testis</tissue>
    </source>
</reference>
<evidence type="ECO:0000256" key="8">
    <source>
        <dbReference type="ARBA" id="ARBA00022989"/>
    </source>
</evidence>
<keyword evidence="7" id="KW-0967">Endosome</keyword>
<dbReference type="PANTHER" id="PTHR21324">
    <property type="entry name" value="FASTING-INDUCIBLE INTEGRAL MEMBRANE PROTEIN TM6P1-RELATED"/>
    <property type="match status" value="1"/>
</dbReference>
<dbReference type="EMBL" id="JAGEUA010000003">
    <property type="protein sequence ID" value="KAL0992675.1"/>
    <property type="molecule type" value="Genomic_DNA"/>
</dbReference>
<evidence type="ECO:0000256" key="13">
    <source>
        <dbReference type="ARBA" id="ARBA00045144"/>
    </source>
</evidence>
<keyword evidence="6 14" id="KW-0812">Transmembrane</keyword>
<evidence type="ECO:0000256" key="6">
    <source>
        <dbReference type="ARBA" id="ARBA00022692"/>
    </source>
</evidence>
<dbReference type="AlphaFoldDB" id="A0ABD0XHW9"/>
<dbReference type="InterPro" id="IPR050911">
    <property type="entry name" value="DRAM/TMEM150_Autophagy_Mod"/>
</dbReference>
<feature type="transmembrane region" description="Helical" evidence="14">
    <location>
        <begin position="85"/>
        <end position="106"/>
    </location>
</feature>
<comment type="function">
    <text evidence="13">Modulator of macroautophagy that causes accumulation of autophagosomes under basal conditions and enhances autophagic flux. Represses cell death and promotes long-term clonogenic survival of cells grown in the absence of glucose in a macroautophagy-independent manner. May have some role in extracellular matrix engulfment or growth factor receptor recycling, both of which can modulate cell survival.</text>
</comment>
<feature type="transmembrane region" description="Helical" evidence="14">
    <location>
        <begin position="150"/>
        <end position="171"/>
    </location>
</feature>
<comment type="caution">
    <text evidence="16">The sequence shown here is derived from an EMBL/GenBank/DDBJ whole genome shotgun (WGS) entry which is preliminary data.</text>
</comment>
<keyword evidence="17" id="KW-1185">Reference proteome</keyword>